<dbReference type="InterPro" id="IPR004772">
    <property type="entry name" value="TrkH"/>
</dbReference>
<dbReference type="PIRSF" id="PIRSF006247">
    <property type="entry name" value="TrkH"/>
    <property type="match status" value="1"/>
</dbReference>
<dbReference type="PANTHER" id="PTHR32024">
    <property type="entry name" value="TRK SYSTEM POTASSIUM UPTAKE PROTEIN TRKG-RELATED"/>
    <property type="match status" value="1"/>
</dbReference>
<dbReference type="OrthoDB" id="9810952at2"/>
<feature type="transmembrane region" description="Helical" evidence="14">
    <location>
        <begin position="135"/>
        <end position="160"/>
    </location>
</feature>
<feature type="binding site" evidence="13">
    <location>
        <position position="435"/>
    </location>
    <ligand>
        <name>K(+)</name>
        <dbReference type="ChEBI" id="CHEBI:29103"/>
    </ligand>
</feature>
<dbReference type="eggNOG" id="COG0168">
    <property type="taxonomic scope" value="Bacteria"/>
</dbReference>
<keyword evidence="13" id="KW-0479">Metal-binding</keyword>
<evidence type="ECO:0000256" key="8">
    <source>
        <dbReference type="ARBA" id="ARBA00022958"/>
    </source>
</evidence>
<evidence type="ECO:0000256" key="1">
    <source>
        <dbReference type="ARBA" id="ARBA00004429"/>
    </source>
</evidence>
<dbReference type="Pfam" id="PF02386">
    <property type="entry name" value="TrkH"/>
    <property type="match status" value="1"/>
</dbReference>
<feature type="transmembrane region" description="Helical" evidence="14">
    <location>
        <begin position="330"/>
        <end position="362"/>
    </location>
</feature>
<dbReference type="GO" id="GO:0005886">
    <property type="term" value="C:plasma membrane"/>
    <property type="evidence" value="ECO:0007669"/>
    <property type="project" value="UniProtKB-SubCell"/>
</dbReference>
<evidence type="ECO:0000256" key="13">
    <source>
        <dbReference type="PIRSR" id="PIRSR006247-1"/>
    </source>
</evidence>
<evidence type="ECO:0000256" key="7">
    <source>
        <dbReference type="ARBA" id="ARBA00022692"/>
    </source>
</evidence>
<feature type="binding site" evidence="13">
    <location>
        <position position="434"/>
    </location>
    <ligand>
        <name>K(+)</name>
        <dbReference type="ChEBI" id="CHEBI:29103"/>
    </ligand>
</feature>
<keyword evidence="3 12" id="KW-0813">Transport</keyword>
<feature type="binding site" evidence="13">
    <location>
        <position position="220"/>
    </location>
    <ligand>
        <name>K(+)</name>
        <dbReference type="ChEBI" id="CHEBI:29103"/>
    </ligand>
</feature>
<gene>
    <name evidence="15" type="ordered locus">Nwat_2038</name>
</gene>
<keyword evidence="4 12" id="KW-1003">Cell membrane</keyword>
<feature type="transmembrane region" description="Helical" evidence="14">
    <location>
        <begin position="395"/>
        <end position="416"/>
    </location>
</feature>
<dbReference type="HOGENOM" id="CLU_030708_0_2_6"/>
<evidence type="ECO:0000256" key="11">
    <source>
        <dbReference type="ARBA" id="ARBA00023136"/>
    </source>
</evidence>
<dbReference type="GO" id="GO:0046872">
    <property type="term" value="F:metal ion binding"/>
    <property type="evidence" value="ECO:0007669"/>
    <property type="project" value="UniProtKB-KW"/>
</dbReference>
<evidence type="ECO:0000256" key="4">
    <source>
        <dbReference type="ARBA" id="ARBA00022475"/>
    </source>
</evidence>
<feature type="binding site" evidence="13">
    <location>
        <position position="111"/>
    </location>
    <ligand>
        <name>K(+)</name>
        <dbReference type="ChEBI" id="CHEBI:29103"/>
    </ligand>
</feature>
<sequence length="482" mass="53164">MLNLVVVIRTLGVLLLIYSVAIVPPLLISVGYQDGEWVHLSIESLISLLLGLAMWWPLRHKELNLRRRDGFVIVTLFWFVLGLISAIPFLFMPHLDLSDAVFEAISAFTTTGATVIVGLDQFPPSILFWRQELQWLGGIGMVVTAVAILPMLGIGGMQLYRAETPGPIKGEKLTPRIAQTARALWFVYGGLTLACATAYWLAGMSWFDAIAHSLTTVSTGGFSTHDASLAHFNSPLIEAIACVFMLLGAINFGIHYLALHKGRVDLYWRQSEIRMFLAVVVALIILIAATLFLSETYADPATALRYATFQTISVITSTGYGIDDFSLWPLFLPVLLIFSSFMGGCAGSTAGGMKVIRFLLLIKQGRREMYRLVHPQIVRVLKVDGRPVPEEVTSAVWGFFSLYLLLFTILMMLLMAGEMDPITAFGAVATCLNNVGPGLGEVATNFTSVSDGDKWLFCFAMLAGRLELFTVLVLFSRIFWRS</sequence>
<comment type="function">
    <text evidence="12">Low-affinity potassium transport system. Interacts with Trk system potassium uptake protein TrkA.</text>
</comment>
<evidence type="ECO:0000256" key="5">
    <source>
        <dbReference type="ARBA" id="ARBA00022519"/>
    </source>
</evidence>
<dbReference type="InterPro" id="IPR003445">
    <property type="entry name" value="Cat_transpt"/>
</dbReference>
<name>D8K7J5_NITWC</name>
<dbReference type="AlphaFoldDB" id="D8K7J5"/>
<protein>
    <recommendedName>
        <fullName evidence="12">Trk system potassium uptake protein</fullName>
    </recommendedName>
</protein>
<evidence type="ECO:0000256" key="6">
    <source>
        <dbReference type="ARBA" id="ARBA00022538"/>
    </source>
</evidence>
<dbReference type="RefSeq" id="WP_013220963.1">
    <property type="nucleotide sequence ID" value="NC_014315.1"/>
</dbReference>
<comment type="subcellular location">
    <subcellularLocation>
        <location evidence="1 12">Cell inner membrane</location>
        <topology evidence="1 12">Multi-pass membrane protein</topology>
    </subcellularLocation>
</comment>
<accession>D8K7J5</accession>
<keyword evidence="6 12" id="KW-0633">Potassium transport</keyword>
<keyword evidence="7 14" id="KW-0812">Transmembrane</keyword>
<evidence type="ECO:0000256" key="2">
    <source>
        <dbReference type="ARBA" id="ARBA00009137"/>
    </source>
</evidence>
<feature type="binding site" evidence="13">
    <location>
        <position position="318"/>
    </location>
    <ligand>
        <name>K(+)</name>
        <dbReference type="ChEBI" id="CHEBI:29103"/>
    </ligand>
</feature>
<evidence type="ECO:0000256" key="3">
    <source>
        <dbReference type="ARBA" id="ARBA00022448"/>
    </source>
</evidence>
<evidence type="ECO:0000313" key="16">
    <source>
        <dbReference type="Proteomes" id="UP000000393"/>
    </source>
</evidence>
<evidence type="ECO:0000256" key="14">
    <source>
        <dbReference type="SAM" id="Phobius"/>
    </source>
</evidence>
<dbReference type="GO" id="GO:0015379">
    <property type="term" value="F:potassium:chloride symporter activity"/>
    <property type="evidence" value="ECO:0007669"/>
    <property type="project" value="InterPro"/>
</dbReference>
<dbReference type="STRING" id="105559.Nwat_2038"/>
<dbReference type="KEGG" id="nwa:Nwat_2038"/>
<feature type="transmembrane region" description="Helical" evidence="14">
    <location>
        <begin position="275"/>
        <end position="294"/>
    </location>
</feature>
<organism evidence="15 16">
    <name type="scientific">Nitrosococcus watsoni (strain C-113)</name>
    <dbReference type="NCBI Taxonomy" id="105559"/>
    <lineage>
        <taxon>Bacteria</taxon>
        <taxon>Pseudomonadati</taxon>
        <taxon>Pseudomonadota</taxon>
        <taxon>Gammaproteobacteria</taxon>
        <taxon>Chromatiales</taxon>
        <taxon>Chromatiaceae</taxon>
        <taxon>Nitrosococcus</taxon>
    </lineage>
</organism>
<proteinExistence type="inferred from homology"/>
<feature type="transmembrane region" description="Helical" evidence="14">
    <location>
        <begin position="236"/>
        <end position="254"/>
    </location>
</feature>
<feature type="transmembrane region" description="Helical" evidence="14">
    <location>
        <begin position="37"/>
        <end position="58"/>
    </location>
</feature>
<feature type="transmembrane region" description="Helical" evidence="14">
    <location>
        <begin position="70"/>
        <end position="91"/>
    </location>
</feature>
<dbReference type="Proteomes" id="UP000000393">
    <property type="component" value="Chromosome"/>
</dbReference>
<dbReference type="EMBL" id="CP002086">
    <property type="protein sequence ID" value="ADJ28872.1"/>
    <property type="molecule type" value="Genomic_DNA"/>
</dbReference>
<keyword evidence="8 12" id="KW-0630">Potassium</keyword>
<keyword evidence="11 12" id="KW-0472">Membrane</keyword>
<evidence type="ECO:0000256" key="10">
    <source>
        <dbReference type="ARBA" id="ARBA00023065"/>
    </source>
</evidence>
<keyword evidence="5 12" id="KW-0997">Cell inner membrane</keyword>
<dbReference type="NCBIfam" id="TIGR00933">
    <property type="entry name" value="2a38"/>
    <property type="match status" value="1"/>
</dbReference>
<feature type="binding site" evidence="13">
    <location>
        <position position="110"/>
    </location>
    <ligand>
        <name>K(+)</name>
        <dbReference type="ChEBI" id="CHEBI:29103"/>
    </ligand>
</feature>
<keyword evidence="9 14" id="KW-1133">Transmembrane helix</keyword>
<comment type="similarity">
    <text evidence="2 12">Belongs to the TrkH potassium transport family.</text>
</comment>
<evidence type="ECO:0000256" key="9">
    <source>
        <dbReference type="ARBA" id="ARBA00022989"/>
    </source>
</evidence>
<evidence type="ECO:0000313" key="15">
    <source>
        <dbReference type="EMBL" id="ADJ28872.1"/>
    </source>
</evidence>
<reference evidence="15 16" key="1">
    <citation type="submission" date="2010-06" db="EMBL/GenBank/DDBJ databases">
        <title>Complete sequence of chromosome of Nitrosococcus watsoni C-113.</title>
        <authorList>
            <consortium name="US DOE Joint Genome Institute"/>
            <person name="Lucas S."/>
            <person name="Copeland A."/>
            <person name="Lapidus A."/>
            <person name="Cheng J.-F."/>
            <person name="Bruce D."/>
            <person name="Goodwin L."/>
            <person name="Pitluck S."/>
            <person name="Malfatti S.A."/>
            <person name="Chain P.S.G."/>
            <person name="Land M."/>
            <person name="Hauser L."/>
            <person name="Kyrpides N."/>
            <person name="Ivanova N."/>
            <person name="Cambell M.A."/>
            <person name="Heidelberg J.F."/>
            <person name="Klotz M.G."/>
            <person name="Woyke T."/>
        </authorList>
    </citation>
    <scope>NUCLEOTIDE SEQUENCE [LARGE SCALE GENOMIC DNA]</scope>
    <source>
        <strain evidence="15 16">C-113</strain>
    </source>
</reference>
<feature type="transmembrane region" description="Helical" evidence="14">
    <location>
        <begin position="181"/>
        <end position="202"/>
    </location>
</feature>
<keyword evidence="16" id="KW-1185">Reference proteome</keyword>
<feature type="transmembrane region" description="Helical" evidence="14">
    <location>
        <begin position="454"/>
        <end position="480"/>
    </location>
</feature>
<evidence type="ECO:0000256" key="12">
    <source>
        <dbReference type="PIRNR" id="PIRNR006247"/>
    </source>
</evidence>
<keyword evidence="10 12" id="KW-0406">Ion transport</keyword>
<dbReference type="PANTHER" id="PTHR32024:SF2">
    <property type="entry name" value="TRK SYSTEM POTASSIUM UPTAKE PROTEIN TRKG-RELATED"/>
    <property type="match status" value="1"/>
</dbReference>